<organism evidence="1 2">
    <name type="scientific">Lactobacillus leichmannii</name>
    <dbReference type="NCBI Taxonomy" id="28039"/>
    <lineage>
        <taxon>Bacteria</taxon>
        <taxon>Bacillati</taxon>
        <taxon>Bacillota</taxon>
        <taxon>Bacilli</taxon>
        <taxon>Lactobacillales</taxon>
        <taxon>Lactobacillaceae</taxon>
        <taxon>Lactobacillus</taxon>
    </lineage>
</organism>
<protein>
    <submittedName>
        <fullName evidence="1">Transposase</fullName>
    </submittedName>
</protein>
<keyword evidence="2" id="KW-1185">Reference proteome</keyword>
<dbReference type="Proteomes" id="UP001524940">
    <property type="component" value="Unassembled WGS sequence"/>
</dbReference>
<evidence type="ECO:0000313" key="1">
    <source>
        <dbReference type="EMBL" id="MCR5970887.1"/>
    </source>
</evidence>
<reference evidence="1 2" key="1">
    <citation type="submission" date="2018-07" db="EMBL/GenBank/DDBJ databases">
        <title>Genome sequencing and assembly of Lactobacillus leichmannii.</title>
        <authorList>
            <person name="Rong J.-C."/>
            <person name="Li M.-Y."/>
            <person name="Zhang Q.-F."/>
            <person name="Chi N.-Y."/>
        </authorList>
    </citation>
    <scope>NUCLEOTIDE SEQUENCE [LARGE SCALE GENOMIC DNA]</scope>
    <source>
        <strain evidence="1 2">JCM 1148</strain>
    </source>
</reference>
<accession>A0ABT1XW69</accession>
<evidence type="ECO:0000313" key="2">
    <source>
        <dbReference type="Proteomes" id="UP001524940"/>
    </source>
</evidence>
<name>A0ABT1XW69_LACLE</name>
<proteinExistence type="predicted"/>
<sequence>MSSLPSFDTKNEPQISRSVEKFFKDYKVMKLLRRCGLRKSKGIPLWSILSYIFSNVFR</sequence>
<dbReference type="EMBL" id="QOCY01000031">
    <property type="protein sequence ID" value="MCR5970887.1"/>
    <property type="molecule type" value="Genomic_DNA"/>
</dbReference>
<gene>
    <name evidence="1" type="ORF">DS743_03330</name>
</gene>
<feature type="non-terminal residue" evidence="1">
    <location>
        <position position="58"/>
    </location>
</feature>
<comment type="caution">
    <text evidence="1">The sequence shown here is derived from an EMBL/GenBank/DDBJ whole genome shotgun (WGS) entry which is preliminary data.</text>
</comment>